<sequence>MEPSHFHDLSRLMGMTQKTRIEPLPPQRAGLLVRAMYRVAKRRFGEVPEPFTVAAHHPRLLVANAVHETMLQRASRTLPASARELAVFWTARTIGCSWCVDFGAMLQRLDGLDVERLKDIDNYATSPRFNDDERAAISYADAMTTDPHSVTDEQVADLRARFGDAGAIELTYQIGIENMRARMYAALGITEQGFNSGDACRVPWATEPSQAAVATR</sequence>
<dbReference type="SUPFAM" id="SSF69118">
    <property type="entry name" value="AhpD-like"/>
    <property type="match status" value="1"/>
</dbReference>
<protein>
    <recommendedName>
        <fullName evidence="3">Carboxymuconolactone decarboxylase-like domain-containing protein</fullName>
    </recommendedName>
</protein>
<evidence type="ECO:0000313" key="2">
    <source>
        <dbReference type="Proteomes" id="UP000273307"/>
    </source>
</evidence>
<dbReference type="EMBL" id="UPHP01000024">
    <property type="protein sequence ID" value="VBA35651.1"/>
    <property type="molecule type" value="Genomic_DNA"/>
</dbReference>
<dbReference type="Proteomes" id="UP000273307">
    <property type="component" value="Unassembled WGS sequence"/>
</dbReference>
<accession>A0A498PU86</accession>
<organism evidence="1 2">
    <name type="scientific">Mycobacterium attenuatum</name>
    <dbReference type="NCBI Taxonomy" id="2341086"/>
    <lineage>
        <taxon>Bacteria</taxon>
        <taxon>Bacillati</taxon>
        <taxon>Actinomycetota</taxon>
        <taxon>Actinomycetes</taxon>
        <taxon>Mycobacteriales</taxon>
        <taxon>Mycobacteriaceae</taxon>
        <taxon>Mycobacterium</taxon>
    </lineage>
</organism>
<proteinExistence type="predicted"/>
<keyword evidence="2" id="KW-1185">Reference proteome</keyword>
<dbReference type="InterPro" id="IPR029032">
    <property type="entry name" value="AhpD-like"/>
</dbReference>
<name>A0A498PU86_9MYCO</name>
<gene>
    <name evidence="1" type="ORF">LAUMK136_01118</name>
</gene>
<dbReference type="AlphaFoldDB" id="A0A498PU86"/>
<dbReference type="PANTHER" id="PTHR34846:SF10">
    <property type="entry name" value="CYTOPLASMIC PROTEIN"/>
    <property type="match status" value="1"/>
</dbReference>
<dbReference type="PANTHER" id="PTHR34846">
    <property type="entry name" value="4-CARBOXYMUCONOLACTONE DECARBOXYLASE FAMILY PROTEIN (AFU_ORTHOLOGUE AFUA_6G11590)"/>
    <property type="match status" value="1"/>
</dbReference>
<evidence type="ECO:0008006" key="3">
    <source>
        <dbReference type="Google" id="ProtNLM"/>
    </source>
</evidence>
<evidence type="ECO:0000313" key="1">
    <source>
        <dbReference type="EMBL" id="VBA35651.1"/>
    </source>
</evidence>
<dbReference type="Gene3D" id="1.20.1290.10">
    <property type="entry name" value="AhpD-like"/>
    <property type="match status" value="1"/>
</dbReference>
<reference evidence="1 2" key="1">
    <citation type="submission" date="2018-09" db="EMBL/GenBank/DDBJ databases">
        <authorList>
            <person name="Tagini F."/>
        </authorList>
    </citation>
    <scope>NUCLEOTIDE SEQUENCE [LARGE SCALE GENOMIC DNA]</scope>
    <source>
        <strain evidence="1 2">MK136</strain>
    </source>
</reference>